<name>A0A7C8KNB6_9BACI</name>
<keyword evidence="2" id="KW-0808">Transferase</keyword>
<dbReference type="GO" id="GO:0016740">
    <property type="term" value="F:transferase activity"/>
    <property type="evidence" value="ECO:0007669"/>
    <property type="project" value="UniProtKB-KW"/>
</dbReference>
<evidence type="ECO:0000259" key="1">
    <source>
        <dbReference type="Pfam" id="PF01636"/>
    </source>
</evidence>
<evidence type="ECO:0000313" key="3">
    <source>
        <dbReference type="Proteomes" id="UP000480246"/>
    </source>
</evidence>
<dbReference type="InterPro" id="IPR002575">
    <property type="entry name" value="Aminoglycoside_PTrfase"/>
</dbReference>
<accession>A0A7C8KNB6</accession>
<dbReference type="Gene3D" id="3.90.1200.10">
    <property type="match status" value="1"/>
</dbReference>
<comment type="caution">
    <text evidence="2">The sequence shown here is derived from an EMBL/GenBank/DDBJ whole genome shotgun (WGS) entry which is preliminary data.</text>
</comment>
<dbReference type="Proteomes" id="UP000480246">
    <property type="component" value="Unassembled WGS sequence"/>
</dbReference>
<dbReference type="EMBL" id="WEID01000091">
    <property type="protein sequence ID" value="KAB8127503.1"/>
    <property type="molecule type" value="Genomic_DNA"/>
</dbReference>
<feature type="domain" description="Aminoglycoside phosphotransferase" evidence="1">
    <location>
        <begin position="28"/>
        <end position="229"/>
    </location>
</feature>
<proteinExistence type="predicted"/>
<protein>
    <submittedName>
        <fullName evidence="2">Phosphotransferase</fullName>
    </submittedName>
</protein>
<dbReference type="SUPFAM" id="SSF56112">
    <property type="entry name" value="Protein kinase-like (PK-like)"/>
    <property type="match status" value="1"/>
</dbReference>
<sequence length="307" mass="35329">MTSGKEILTKFGLEAKEEPVSIYPFSPVFRVSYGGNDVIVKRTQQKADNVMAYTAMLRENGINVVTPVKLPVDNPQKIEETNYVVYPFIEGEKYSGKETEIYEAGALLGRIHSLSPVTNNFNLLAYDVYDFTQQEVEESMNAIIQHAKKAEAEINTGLKGKLLESVRFQEVIHNAGLPHVATPHDFKANNLIFIPQPYLIDPDNAAWIPRIFDLALALLLFHNEHNTAPDRMITIEEWKLFLSGYQQYVTLTDKEKSLWKKAIQHVFLDEVMWLMAEYEEDWQDPVQRNLFISLIRVMLNDTHYSFQ</sequence>
<organism evidence="2 3">
    <name type="scientific">Gracilibacillus oryzae</name>
    <dbReference type="NCBI Taxonomy" id="1672701"/>
    <lineage>
        <taxon>Bacteria</taxon>
        <taxon>Bacillati</taxon>
        <taxon>Bacillota</taxon>
        <taxon>Bacilli</taxon>
        <taxon>Bacillales</taxon>
        <taxon>Bacillaceae</taxon>
        <taxon>Gracilibacillus</taxon>
    </lineage>
</organism>
<evidence type="ECO:0000313" key="2">
    <source>
        <dbReference type="EMBL" id="KAB8127503.1"/>
    </source>
</evidence>
<keyword evidence="3" id="KW-1185">Reference proteome</keyword>
<dbReference type="InterPro" id="IPR011009">
    <property type="entry name" value="Kinase-like_dom_sf"/>
</dbReference>
<dbReference type="AlphaFoldDB" id="A0A7C8KNB6"/>
<reference evidence="2 3" key="1">
    <citation type="submission" date="2019-10" db="EMBL/GenBank/DDBJ databases">
        <title>Gracilibacillus sp. nov. isolated from rice seeds.</title>
        <authorList>
            <person name="He S."/>
        </authorList>
    </citation>
    <scope>NUCLEOTIDE SEQUENCE [LARGE SCALE GENOMIC DNA]</scope>
    <source>
        <strain evidence="2 3">TD8</strain>
    </source>
</reference>
<gene>
    <name evidence="2" type="ORF">F9U64_17810</name>
</gene>
<dbReference type="Pfam" id="PF01636">
    <property type="entry name" value="APH"/>
    <property type="match status" value="1"/>
</dbReference>
<dbReference type="OrthoDB" id="2706791at2"/>
<dbReference type="RefSeq" id="WP_153406244.1">
    <property type="nucleotide sequence ID" value="NZ_ML762442.1"/>
</dbReference>